<dbReference type="FunFam" id="2.40.110.10:FF:000005">
    <property type="entry name" value="Acyl-coenzyme A oxidase"/>
    <property type="match status" value="1"/>
</dbReference>
<dbReference type="GO" id="GO:0033540">
    <property type="term" value="P:fatty acid beta-oxidation using acyl-CoA oxidase"/>
    <property type="evidence" value="ECO:0007669"/>
    <property type="project" value="TreeGrafter"/>
</dbReference>
<dbReference type="GO" id="GO:0055088">
    <property type="term" value="P:lipid homeostasis"/>
    <property type="evidence" value="ECO:0007669"/>
    <property type="project" value="TreeGrafter"/>
</dbReference>
<feature type="active site" description="Proton acceptor" evidence="12">
    <location>
        <position position="412"/>
    </location>
</feature>
<evidence type="ECO:0000256" key="4">
    <source>
        <dbReference type="ARBA" id="ARBA00006288"/>
    </source>
</evidence>
<feature type="domain" description="Acyl-CoA oxidase/dehydrogenase middle" evidence="15">
    <location>
        <begin position="120"/>
        <end position="236"/>
    </location>
</feature>
<dbReference type="Pfam" id="PF22924">
    <property type="entry name" value="ACOX_C_alpha1"/>
    <property type="match status" value="1"/>
</dbReference>
<evidence type="ECO:0000256" key="3">
    <source>
        <dbReference type="ARBA" id="ARBA00004275"/>
    </source>
</evidence>
<comment type="similarity">
    <text evidence="4 11">Belongs to the acyl-CoA oxidase family.</text>
</comment>
<keyword evidence="5 11" id="KW-0285">Flavoprotein</keyword>
<evidence type="ECO:0000256" key="6">
    <source>
        <dbReference type="ARBA" id="ARBA00022827"/>
    </source>
</evidence>
<dbReference type="SUPFAM" id="SSF56645">
    <property type="entry name" value="Acyl-CoA dehydrogenase NM domain-like"/>
    <property type="match status" value="1"/>
</dbReference>
<dbReference type="Gene3D" id="1.20.140.10">
    <property type="entry name" value="Butyryl-CoA Dehydrogenase, subunit A, domain 3"/>
    <property type="match status" value="2"/>
</dbReference>
<dbReference type="Pfam" id="PF02770">
    <property type="entry name" value="Acyl-CoA_dh_M"/>
    <property type="match status" value="1"/>
</dbReference>
<dbReference type="FunFam" id="1.20.140.10:FF:000010">
    <property type="entry name" value="Acyl-coenzyme A oxidase"/>
    <property type="match status" value="1"/>
</dbReference>
<dbReference type="Gene3D" id="2.40.110.10">
    <property type="entry name" value="Butyryl-CoA Dehydrogenase, subunit A, domain 2"/>
    <property type="match status" value="1"/>
</dbReference>
<dbReference type="SUPFAM" id="SSF47203">
    <property type="entry name" value="Acyl-CoA dehydrogenase C-terminal domain-like"/>
    <property type="match status" value="2"/>
</dbReference>
<dbReference type="Pfam" id="PF01756">
    <property type="entry name" value="ACOX"/>
    <property type="match status" value="1"/>
</dbReference>
<dbReference type="AlphaFoldDB" id="A0AAW1NPA2"/>
<dbReference type="InterPro" id="IPR055060">
    <property type="entry name" value="ACOX_C_alpha1"/>
</dbReference>
<evidence type="ECO:0000256" key="1">
    <source>
        <dbReference type="ARBA" id="ARBA00001201"/>
    </source>
</evidence>
<keyword evidence="18" id="KW-1185">Reference proteome</keyword>
<evidence type="ECO:0000313" key="18">
    <source>
        <dbReference type="Proteomes" id="UP001465755"/>
    </source>
</evidence>
<evidence type="ECO:0000256" key="13">
    <source>
        <dbReference type="PIRSR" id="PIRSR000168-2"/>
    </source>
</evidence>
<evidence type="ECO:0000256" key="8">
    <source>
        <dbReference type="ARBA" id="ARBA00023002"/>
    </source>
</evidence>
<keyword evidence="6 11" id="KW-0274">FAD</keyword>
<reference evidence="17 18" key="1">
    <citation type="journal article" date="2024" name="Nat. Commun.">
        <title>Phylogenomics reveals the evolutionary origins of lichenization in chlorophyte algae.</title>
        <authorList>
            <person name="Puginier C."/>
            <person name="Libourel C."/>
            <person name="Otte J."/>
            <person name="Skaloud P."/>
            <person name="Haon M."/>
            <person name="Grisel S."/>
            <person name="Petersen M."/>
            <person name="Berrin J.G."/>
            <person name="Delaux P.M."/>
            <person name="Dal Grande F."/>
            <person name="Keller J."/>
        </authorList>
    </citation>
    <scope>NUCLEOTIDE SEQUENCE [LARGE SCALE GENOMIC DNA]</scope>
    <source>
        <strain evidence="17 18">SAG 2036</strain>
    </source>
</reference>
<dbReference type="EMBL" id="JALJOQ010000218">
    <property type="protein sequence ID" value="KAK9788861.1"/>
    <property type="molecule type" value="Genomic_DNA"/>
</dbReference>
<comment type="cofactor">
    <cofactor evidence="2">
        <name>FAD</name>
        <dbReference type="ChEBI" id="CHEBI:57692"/>
    </cofactor>
</comment>
<comment type="caution">
    <text evidence="17">The sequence shown here is derived from an EMBL/GenBank/DDBJ whole genome shotgun (WGS) entry which is preliminary data.</text>
</comment>
<dbReference type="GO" id="GO:0071949">
    <property type="term" value="F:FAD binding"/>
    <property type="evidence" value="ECO:0007669"/>
    <property type="project" value="InterPro"/>
</dbReference>
<dbReference type="InterPro" id="IPR036250">
    <property type="entry name" value="AcylCo_DH-like_C"/>
</dbReference>
<keyword evidence="8" id="KW-0560">Oxidoreductase</keyword>
<evidence type="ECO:0000256" key="11">
    <source>
        <dbReference type="PIRNR" id="PIRNR000168"/>
    </source>
</evidence>
<dbReference type="PIRSF" id="PIRSF000168">
    <property type="entry name" value="Acyl-CoA_oxidase"/>
    <property type="match status" value="1"/>
</dbReference>
<feature type="binding site" evidence="13">
    <location>
        <position position="124"/>
    </location>
    <ligand>
        <name>FAD</name>
        <dbReference type="ChEBI" id="CHEBI:57692"/>
    </ligand>
</feature>
<evidence type="ECO:0000256" key="10">
    <source>
        <dbReference type="ARBA" id="ARBA00023140"/>
    </source>
</evidence>
<keyword evidence="10" id="KW-0576">Peroxisome</keyword>
<evidence type="ECO:0000256" key="9">
    <source>
        <dbReference type="ARBA" id="ARBA00023098"/>
    </source>
</evidence>
<dbReference type="InterPro" id="IPR006091">
    <property type="entry name" value="Acyl-CoA_Oxase/DH_mid-dom"/>
</dbReference>
<comment type="catalytic activity">
    <reaction evidence="1">
        <text>a 2,3-saturated acyl-CoA + O2 = a (2E)-enoyl-CoA + H2O2</text>
        <dbReference type="Rhea" id="RHEA:38959"/>
        <dbReference type="ChEBI" id="CHEBI:15379"/>
        <dbReference type="ChEBI" id="CHEBI:16240"/>
        <dbReference type="ChEBI" id="CHEBI:58856"/>
        <dbReference type="ChEBI" id="CHEBI:65111"/>
        <dbReference type="EC" id="1.3.3.6"/>
    </reaction>
</comment>
<dbReference type="Proteomes" id="UP001465755">
    <property type="component" value="Unassembled WGS sequence"/>
</dbReference>
<organism evidence="17 18">
    <name type="scientific">Symbiochloris irregularis</name>
    <dbReference type="NCBI Taxonomy" id="706552"/>
    <lineage>
        <taxon>Eukaryota</taxon>
        <taxon>Viridiplantae</taxon>
        <taxon>Chlorophyta</taxon>
        <taxon>core chlorophytes</taxon>
        <taxon>Trebouxiophyceae</taxon>
        <taxon>Trebouxiales</taxon>
        <taxon>Trebouxiaceae</taxon>
        <taxon>Symbiochloris</taxon>
    </lineage>
</organism>
<evidence type="ECO:0000256" key="5">
    <source>
        <dbReference type="ARBA" id="ARBA00022630"/>
    </source>
</evidence>
<evidence type="ECO:0000259" key="16">
    <source>
        <dbReference type="Pfam" id="PF22924"/>
    </source>
</evidence>
<evidence type="ECO:0000256" key="7">
    <source>
        <dbReference type="ARBA" id="ARBA00022832"/>
    </source>
</evidence>
<feature type="domain" description="Acyl-CoA oxidase C-terminal" evidence="14">
    <location>
        <begin position="471"/>
        <end position="614"/>
    </location>
</feature>
<evidence type="ECO:0000259" key="15">
    <source>
        <dbReference type="Pfam" id="PF02770"/>
    </source>
</evidence>
<evidence type="ECO:0000313" key="17">
    <source>
        <dbReference type="EMBL" id="KAK9788861.1"/>
    </source>
</evidence>
<keyword evidence="7" id="KW-0276">Fatty acid metabolism</keyword>
<name>A0AAW1NPA2_9CHLO</name>
<comment type="subcellular location">
    <subcellularLocation>
        <location evidence="3">Peroxisome</location>
    </subcellularLocation>
</comment>
<gene>
    <name evidence="17" type="ORF">WJX73_002792</name>
</gene>
<dbReference type="PANTHER" id="PTHR10909:SF378">
    <property type="entry name" value="ACYL-COENZYME A OXIDASE"/>
    <property type="match status" value="1"/>
</dbReference>
<dbReference type="InterPro" id="IPR009100">
    <property type="entry name" value="AcylCoA_DH/oxidase_NM_dom_sf"/>
</dbReference>
<accession>A0AAW1NPA2</accession>
<evidence type="ECO:0000259" key="14">
    <source>
        <dbReference type="Pfam" id="PF01756"/>
    </source>
</evidence>
<dbReference type="PANTHER" id="PTHR10909">
    <property type="entry name" value="ELECTRON TRANSPORT OXIDOREDUCTASE"/>
    <property type="match status" value="1"/>
</dbReference>
<dbReference type="GO" id="GO:0003997">
    <property type="term" value="F:acyl-CoA oxidase activity"/>
    <property type="evidence" value="ECO:0007669"/>
    <property type="project" value="UniProtKB-EC"/>
</dbReference>
<evidence type="ECO:0000256" key="12">
    <source>
        <dbReference type="PIRSR" id="PIRSR000168-1"/>
    </source>
</evidence>
<dbReference type="InterPro" id="IPR046373">
    <property type="entry name" value="Acyl-CoA_Oxase/DH_mid-dom_sf"/>
</dbReference>
<dbReference type="GO" id="GO:0005777">
    <property type="term" value="C:peroxisome"/>
    <property type="evidence" value="ECO:0007669"/>
    <property type="project" value="UniProtKB-SubCell"/>
</dbReference>
<sequence>MERFLDEHRDLKAEVYGKLEQHRDLLLPTLEGISKEEHRELVRKILRLLVAEGYRPMHFYQHDLQKYYYLGELMALVDLSLTVKMGVQYSLWGGSIVNLGSERHKKQYLEDVDQFRLPGAFAMTELQHGSNVAALQTEAVLDIAADEWVITTPDDGAIKWWIGNAAEDGQMATVFARLKVPSPDGSGAIDDHGVHAFLVPLRDAAGNTASGVEIRDCGYKVGLQGVDNGSLKFTGVRIPRDNLLDRFGTVERGGQYRSPFSASRRFAATLGELTGGRVGLCCSSLAVLKGAVTVAVRYGATRQQFGPPGAPEVAVLDYSSQQAKLMPLLASAYALHAATRFLVGQYAEAKRTKEEDLVTDVHSLSAGLKAYITNFTANALNVCRECCGGHGYAAVNRFGAWRSDHDIFQTFEGDNTVLLQQVAGLLLKKYQERFSGTPMQATYAYLRQMALDSLPANPLASHETSPRHLRDPAFLSRALKYRVARLLHTVAARLRKHTKRLGAFGAWNKCLGHLLALARAHIESITYARMSAALDTCSDGDCRKALKAMADVFALGCIQGDVLWRNDDYIAAEKVKAIVKLQEDLCRELRGIAVPLVDSFAIPDHILRSPIGQSSYTRDPYAEYLRSIGWTPS</sequence>
<evidence type="ECO:0000256" key="2">
    <source>
        <dbReference type="ARBA" id="ARBA00001974"/>
    </source>
</evidence>
<protein>
    <recommendedName>
        <fullName evidence="11">Acyl-coenzyme A oxidase</fullName>
    </recommendedName>
</protein>
<keyword evidence="9" id="KW-0443">Lipid metabolism</keyword>
<dbReference type="FunFam" id="1.20.140.10:FF:000007">
    <property type="entry name" value="Acyl-coenzyme A oxidase"/>
    <property type="match status" value="1"/>
</dbReference>
<dbReference type="GO" id="GO:0005504">
    <property type="term" value="F:fatty acid binding"/>
    <property type="evidence" value="ECO:0007669"/>
    <property type="project" value="TreeGrafter"/>
</dbReference>
<dbReference type="InterPro" id="IPR012258">
    <property type="entry name" value="Acyl-CoA_oxidase"/>
</dbReference>
<dbReference type="InterPro" id="IPR002655">
    <property type="entry name" value="Acyl-CoA_oxidase_C"/>
</dbReference>
<proteinExistence type="inferred from homology"/>
<feature type="domain" description="Acyl-CoA oxidase C-alpha1" evidence="16">
    <location>
        <begin position="271"/>
        <end position="427"/>
    </location>
</feature>
<feature type="binding site" evidence="13">
    <location>
        <position position="163"/>
    </location>
    <ligand>
        <name>FAD</name>
        <dbReference type="ChEBI" id="CHEBI:57692"/>
    </ligand>
</feature>